<dbReference type="AlphaFoldDB" id="A0A0M3IJ96"/>
<dbReference type="WBParaSite" id="ALUE_0001869901-mRNA-1">
    <property type="protein sequence ID" value="ALUE_0001869901-mRNA-1"/>
    <property type="gene ID" value="ALUE_0001869901"/>
</dbReference>
<keyword evidence="2" id="KW-1185">Reference proteome</keyword>
<dbReference type="Proteomes" id="UP000036681">
    <property type="component" value="Unplaced"/>
</dbReference>
<keyword evidence="1" id="KW-1133">Transmembrane helix</keyword>
<protein>
    <submittedName>
        <fullName evidence="3">Uncharacterized protein</fullName>
    </submittedName>
</protein>
<feature type="transmembrane region" description="Helical" evidence="1">
    <location>
        <begin position="37"/>
        <end position="57"/>
    </location>
</feature>
<reference evidence="3" key="1">
    <citation type="submission" date="2017-02" db="UniProtKB">
        <authorList>
            <consortium name="WormBaseParasite"/>
        </authorList>
    </citation>
    <scope>IDENTIFICATION</scope>
</reference>
<accession>A0A0M3IJ96</accession>
<evidence type="ECO:0000313" key="3">
    <source>
        <dbReference type="WBParaSite" id="ALUE_0001869901-mRNA-1"/>
    </source>
</evidence>
<keyword evidence="1" id="KW-0812">Transmembrane</keyword>
<evidence type="ECO:0000256" key="1">
    <source>
        <dbReference type="SAM" id="Phobius"/>
    </source>
</evidence>
<organism evidence="2 3">
    <name type="scientific">Ascaris lumbricoides</name>
    <name type="common">Giant roundworm</name>
    <dbReference type="NCBI Taxonomy" id="6252"/>
    <lineage>
        <taxon>Eukaryota</taxon>
        <taxon>Metazoa</taxon>
        <taxon>Ecdysozoa</taxon>
        <taxon>Nematoda</taxon>
        <taxon>Chromadorea</taxon>
        <taxon>Rhabditida</taxon>
        <taxon>Spirurina</taxon>
        <taxon>Ascaridomorpha</taxon>
        <taxon>Ascaridoidea</taxon>
        <taxon>Ascarididae</taxon>
        <taxon>Ascaris</taxon>
    </lineage>
</organism>
<evidence type="ECO:0000313" key="2">
    <source>
        <dbReference type="Proteomes" id="UP000036681"/>
    </source>
</evidence>
<proteinExistence type="predicted"/>
<keyword evidence="1" id="KW-0472">Membrane</keyword>
<sequence length="85" mass="10030">MVEMGGSENFIENIIQQETIDDIFLNFSEFYAHTSTFFIVIAIIVFLFASIVTLKYIPTLRSLYRSEHFFTNIKRCQFSNFIFLP</sequence>
<name>A0A0M3IJ96_ASCLU</name>